<gene>
    <name evidence="2" type="ORF">FRACA_340005</name>
</gene>
<dbReference type="EMBL" id="FZMO01000268">
    <property type="protein sequence ID" value="SNQ49495.1"/>
    <property type="molecule type" value="Genomic_DNA"/>
</dbReference>
<accession>A0A2I2KV07</accession>
<evidence type="ECO:0000313" key="3">
    <source>
        <dbReference type="Proteomes" id="UP000234331"/>
    </source>
</evidence>
<feature type="compositionally biased region" description="Basic and acidic residues" evidence="1">
    <location>
        <begin position="24"/>
        <end position="33"/>
    </location>
</feature>
<sequence length="61" mass="6726">MPTSRSSPRGGSWQRYGSLCREFRGKADREPGVRDTVPPFPASANLDVCLHNAGTRARVRP</sequence>
<proteinExistence type="predicted"/>
<protein>
    <submittedName>
        <fullName evidence="2">Uncharacterized protein</fullName>
    </submittedName>
</protein>
<feature type="region of interest" description="Disordered" evidence="1">
    <location>
        <begin position="24"/>
        <end position="45"/>
    </location>
</feature>
<dbReference type="AlphaFoldDB" id="A0A2I2KV07"/>
<dbReference type="Proteomes" id="UP000234331">
    <property type="component" value="Unassembled WGS sequence"/>
</dbReference>
<evidence type="ECO:0000313" key="2">
    <source>
        <dbReference type="EMBL" id="SNQ49495.1"/>
    </source>
</evidence>
<name>A0A2I2KV07_9ACTN</name>
<organism evidence="2 3">
    <name type="scientific">Frankia canadensis</name>
    <dbReference type="NCBI Taxonomy" id="1836972"/>
    <lineage>
        <taxon>Bacteria</taxon>
        <taxon>Bacillati</taxon>
        <taxon>Actinomycetota</taxon>
        <taxon>Actinomycetes</taxon>
        <taxon>Frankiales</taxon>
        <taxon>Frankiaceae</taxon>
        <taxon>Frankia</taxon>
    </lineage>
</organism>
<evidence type="ECO:0000256" key="1">
    <source>
        <dbReference type="SAM" id="MobiDB-lite"/>
    </source>
</evidence>
<reference evidence="2 3" key="1">
    <citation type="submission" date="2017-06" db="EMBL/GenBank/DDBJ databases">
        <authorList>
            <person name="Kim H.J."/>
            <person name="Triplett B.A."/>
        </authorList>
    </citation>
    <scope>NUCLEOTIDE SEQUENCE [LARGE SCALE GENOMIC DNA]</scope>
    <source>
        <strain evidence="2">FRACA_ARgP5</strain>
    </source>
</reference>
<keyword evidence="3" id="KW-1185">Reference proteome</keyword>